<dbReference type="Gene3D" id="1.10.510.10">
    <property type="entry name" value="Transferase(Phosphotransferase) domain 1"/>
    <property type="match status" value="1"/>
</dbReference>
<accession>A0AAW1PLK6</accession>
<feature type="region of interest" description="Disordered" evidence="3">
    <location>
        <begin position="17"/>
        <end position="99"/>
    </location>
</feature>
<gene>
    <name evidence="5" type="ORF">WJX73_003883</name>
</gene>
<dbReference type="InterPro" id="IPR000719">
    <property type="entry name" value="Prot_kinase_dom"/>
</dbReference>
<dbReference type="SUPFAM" id="SSF56112">
    <property type="entry name" value="Protein kinase-like (PK-like)"/>
    <property type="match status" value="1"/>
</dbReference>
<evidence type="ECO:0000313" key="5">
    <source>
        <dbReference type="EMBL" id="KAK9809416.1"/>
    </source>
</evidence>
<dbReference type="Pfam" id="PF00069">
    <property type="entry name" value="Pkinase"/>
    <property type="match status" value="1"/>
</dbReference>
<dbReference type="PANTHER" id="PTHR24346:SF30">
    <property type="entry name" value="MATERNAL EMBRYONIC LEUCINE ZIPPER KINASE"/>
    <property type="match status" value="1"/>
</dbReference>
<comment type="caution">
    <text evidence="5">The sequence shown here is derived from an EMBL/GenBank/DDBJ whole genome shotgun (WGS) entry which is preliminary data.</text>
</comment>
<evidence type="ECO:0000256" key="3">
    <source>
        <dbReference type="SAM" id="MobiDB-lite"/>
    </source>
</evidence>
<dbReference type="SMART" id="SM00220">
    <property type="entry name" value="S_TKc"/>
    <property type="match status" value="1"/>
</dbReference>
<feature type="compositionally biased region" description="Low complexity" evidence="3">
    <location>
        <begin position="302"/>
        <end position="314"/>
    </location>
</feature>
<feature type="compositionally biased region" description="Low complexity" evidence="3">
    <location>
        <begin position="241"/>
        <end position="253"/>
    </location>
</feature>
<evidence type="ECO:0000256" key="1">
    <source>
        <dbReference type="ARBA" id="ARBA00022741"/>
    </source>
</evidence>
<name>A0AAW1PLK6_9CHLO</name>
<protein>
    <recommendedName>
        <fullName evidence="4">Protein kinase domain-containing protein</fullName>
    </recommendedName>
</protein>
<keyword evidence="2" id="KW-0067">ATP-binding</keyword>
<dbReference type="EMBL" id="JALJOQ010000020">
    <property type="protein sequence ID" value="KAK9809416.1"/>
    <property type="molecule type" value="Genomic_DNA"/>
</dbReference>
<reference evidence="5 6" key="1">
    <citation type="journal article" date="2024" name="Nat. Commun.">
        <title>Phylogenomics reveals the evolutionary origins of lichenization in chlorophyte algae.</title>
        <authorList>
            <person name="Puginier C."/>
            <person name="Libourel C."/>
            <person name="Otte J."/>
            <person name="Skaloud P."/>
            <person name="Haon M."/>
            <person name="Grisel S."/>
            <person name="Petersen M."/>
            <person name="Berrin J.G."/>
            <person name="Delaux P.M."/>
            <person name="Dal Grande F."/>
            <person name="Keller J."/>
        </authorList>
    </citation>
    <scope>NUCLEOTIDE SEQUENCE [LARGE SCALE GENOMIC DNA]</scope>
    <source>
        <strain evidence="5 6">SAG 2036</strain>
    </source>
</reference>
<dbReference type="GO" id="GO:0035556">
    <property type="term" value="P:intracellular signal transduction"/>
    <property type="evidence" value="ECO:0007669"/>
    <property type="project" value="TreeGrafter"/>
</dbReference>
<dbReference type="GO" id="GO:0005524">
    <property type="term" value="F:ATP binding"/>
    <property type="evidence" value="ECO:0007669"/>
    <property type="project" value="UniProtKB-KW"/>
</dbReference>
<feature type="region of interest" description="Disordered" evidence="3">
    <location>
        <begin position="137"/>
        <end position="267"/>
    </location>
</feature>
<dbReference type="PANTHER" id="PTHR24346">
    <property type="entry name" value="MAP/MICROTUBULE AFFINITY-REGULATING KINASE"/>
    <property type="match status" value="1"/>
</dbReference>
<feature type="domain" description="Protein kinase" evidence="4">
    <location>
        <begin position="322"/>
        <end position="578"/>
    </location>
</feature>
<organism evidence="5 6">
    <name type="scientific">Symbiochloris irregularis</name>
    <dbReference type="NCBI Taxonomy" id="706552"/>
    <lineage>
        <taxon>Eukaryota</taxon>
        <taxon>Viridiplantae</taxon>
        <taxon>Chlorophyta</taxon>
        <taxon>core chlorophytes</taxon>
        <taxon>Trebouxiophyceae</taxon>
        <taxon>Trebouxiales</taxon>
        <taxon>Trebouxiaceae</taxon>
        <taxon>Symbiochloris</taxon>
    </lineage>
</organism>
<evidence type="ECO:0000313" key="6">
    <source>
        <dbReference type="Proteomes" id="UP001465755"/>
    </source>
</evidence>
<dbReference type="Proteomes" id="UP001465755">
    <property type="component" value="Unassembled WGS sequence"/>
</dbReference>
<dbReference type="InterPro" id="IPR011009">
    <property type="entry name" value="Kinase-like_dom_sf"/>
</dbReference>
<dbReference type="AlphaFoldDB" id="A0AAW1PLK6"/>
<dbReference type="FunFam" id="1.10.510.10:FF:000571">
    <property type="entry name" value="Maternal embryonic leucine zipper kinase"/>
    <property type="match status" value="1"/>
</dbReference>
<dbReference type="PROSITE" id="PS50011">
    <property type="entry name" value="PROTEIN_KINASE_DOM"/>
    <property type="match status" value="1"/>
</dbReference>
<keyword evidence="1" id="KW-0547">Nucleotide-binding</keyword>
<feature type="compositionally biased region" description="Polar residues" evidence="3">
    <location>
        <begin position="216"/>
        <end position="233"/>
    </location>
</feature>
<dbReference type="GO" id="GO:0005737">
    <property type="term" value="C:cytoplasm"/>
    <property type="evidence" value="ECO:0007669"/>
    <property type="project" value="TreeGrafter"/>
</dbReference>
<dbReference type="CDD" id="cd14003">
    <property type="entry name" value="STKc_AMPK-like"/>
    <property type="match status" value="1"/>
</dbReference>
<sequence>MIILPLKPVTLKKRAETACAPHPQKFTPGSSGKASHHNRIPALYGTTETKRKDQSQIGRHLSSGSDRSNDENMAMHLSQQHQADTIKAKHRQQPSISESKRKGFEVLQNGASPNAQAYHNGVAKAFDRTWTPRTERLDLDTHANRQQSDDIVPRGHENHVMITPKAFEQGGPRGQLEGASRPPRPPTSGGPADLWGRLVHEASNTIIEPPPRHSDSASTSSGEDTCTANSTRPASRPCVAQSQSSVQQSQNSVLGTESLKHKRPLPEAVGVQPAVAAVMSSTPIKESSPVPPAVKQKLQAVSTESSNADSSSPSWAHEVPGFDVKQVIGVGGFCKVRMGVELATGRQVALKIVEKSQAAQAEQNLNWKVGREIAILRGLKHPRINQLIDVIDTPDRMLMVLCHVSGGSLLDRVRTNKRLPEAESAQLLVQAAEGLLYCHSHQRVHRDIKLENLLIDEKGEIQIIDFGLAANWTPGKYLRMHCGSPSYAAPEIVARKLYDGPPVDVWSLGVVLYAMLCGRLPFSAPKSNKQELCAKILRGTYNVPDYMSLEARDLVSGMLTLDPAQRITLPQVLKHPWVMHNSLHFCQPYPHQRGLAVSGQATPRTAR</sequence>
<dbReference type="GO" id="GO:0004674">
    <property type="term" value="F:protein serine/threonine kinase activity"/>
    <property type="evidence" value="ECO:0007669"/>
    <property type="project" value="TreeGrafter"/>
</dbReference>
<evidence type="ECO:0000256" key="2">
    <source>
        <dbReference type="ARBA" id="ARBA00022840"/>
    </source>
</evidence>
<feature type="region of interest" description="Disordered" evidence="3">
    <location>
        <begin position="282"/>
        <end position="315"/>
    </location>
</feature>
<proteinExistence type="predicted"/>
<evidence type="ECO:0000259" key="4">
    <source>
        <dbReference type="PROSITE" id="PS50011"/>
    </source>
</evidence>
<feature type="compositionally biased region" description="Basic and acidic residues" evidence="3">
    <location>
        <begin position="137"/>
        <end position="159"/>
    </location>
</feature>
<keyword evidence="6" id="KW-1185">Reference proteome</keyword>